<dbReference type="AlphaFoldDB" id="A0A7M3SW56"/>
<evidence type="ECO:0008006" key="3">
    <source>
        <dbReference type="Google" id="ProtNLM"/>
    </source>
</evidence>
<dbReference type="OrthoDB" id="3732358at2"/>
<keyword evidence="2" id="KW-1185">Reference proteome</keyword>
<dbReference type="Proteomes" id="UP000462152">
    <property type="component" value="Unassembled WGS sequence"/>
</dbReference>
<dbReference type="EMBL" id="WOGT01000012">
    <property type="protein sequence ID" value="MUN56021.1"/>
    <property type="molecule type" value="Genomic_DNA"/>
</dbReference>
<reference evidence="1 2" key="1">
    <citation type="submission" date="2019-12" db="EMBL/GenBank/DDBJ databases">
        <authorList>
            <person name="Li J."/>
            <person name="Shi Y."/>
            <person name="Xu G."/>
            <person name="Xiao D."/>
            <person name="Ran X."/>
        </authorList>
    </citation>
    <scope>NUCLEOTIDE SEQUENCE [LARGE SCALE GENOMIC DNA]</scope>
    <source>
        <strain evidence="1 2">JCM 15915</strain>
    </source>
</reference>
<organism evidence="1 2">
    <name type="scientific">Rothia koreensis</name>
    <dbReference type="NCBI Taxonomy" id="592378"/>
    <lineage>
        <taxon>Bacteria</taxon>
        <taxon>Bacillati</taxon>
        <taxon>Actinomycetota</taxon>
        <taxon>Actinomycetes</taxon>
        <taxon>Micrococcales</taxon>
        <taxon>Micrococcaceae</taxon>
        <taxon>Rothia</taxon>
    </lineage>
</organism>
<comment type="caution">
    <text evidence="1">The sequence shown here is derived from an EMBL/GenBank/DDBJ whole genome shotgun (WGS) entry which is preliminary data.</text>
</comment>
<dbReference type="RefSeq" id="WP_129316082.1">
    <property type="nucleotide sequence ID" value="NZ_NOIQ01000017.1"/>
</dbReference>
<dbReference type="SUPFAM" id="SSF54060">
    <property type="entry name" value="His-Me finger endonucleases"/>
    <property type="match status" value="1"/>
</dbReference>
<protein>
    <recommendedName>
        <fullName evidence="3">HNH endonuclease</fullName>
    </recommendedName>
</protein>
<evidence type="ECO:0000313" key="2">
    <source>
        <dbReference type="Proteomes" id="UP000462152"/>
    </source>
</evidence>
<proteinExistence type="predicted"/>
<evidence type="ECO:0000313" key="1">
    <source>
        <dbReference type="EMBL" id="MUN56021.1"/>
    </source>
</evidence>
<dbReference type="InterPro" id="IPR044925">
    <property type="entry name" value="His-Me_finger_sf"/>
</dbReference>
<gene>
    <name evidence="1" type="ORF">GMA10_12515</name>
</gene>
<name>A0A7M3SW56_9MICC</name>
<sequence length="161" mass="18081">MSDEQKRFWSKVAKGPDPADCWIWTGAIGDDGYGRFWTTPEVGRQKMIRAHRYALGLVHGGLDAIADREACHVCDNPICVRVEPGGGSHVYLGTRESNMIDRASRGRHNLQFAAAFFRHQTPADRGRRSRALRDLIRDQGYDHQAIKTMMLGLARGQGTLF</sequence>
<accession>A0A7M3SW56</accession>